<evidence type="ECO:0000256" key="1">
    <source>
        <dbReference type="SAM" id="MobiDB-lite"/>
    </source>
</evidence>
<protein>
    <submittedName>
        <fullName evidence="2">Uncharacterized protein</fullName>
    </submittedName>
</protein>
<keyword evidence="3" id="KW-1185">Reference proteome</keyword>
<organism evidence="2 3">
    <name type="scientific">Knipowitschia caucasica</name>
    <name type="common">Caucasian dwarf goby</name>
    <name type="synonym">Pomatoschistus caucasicus</name>
    <dbReference type="NCBI Taxonomy" id="637954"/>
    <lineage>
        <taxon>Eukaryota</taxon>
        <taxon>Metazoa</taxon>
        <taxon>Chordata</taxon>
        <taxon>Craniata</taxon>
        <taxon>Vertebrata</taxon>
        <taxon>Euteleostomi</taxon>
        <taxon>Actinopterygii</taxon>
        <taxon>Neopterygii</taxon>
        <taxon>Teleostei</taxon>
        <taxon>Neoteleostei</taxon>
        <taxon>Acanthomorphata</taxon>
        <taxon>Gobiaria</taxon>
        <taxon>Gobiiformes</taxon>
        <taxon>Gobioidei</taxon>
        <taxon>Gobiidae</taxon>
        <taxon>Gobiinae</taxon>
        <taxon>Knipowitschia</taxon>
    </lineage>
</organism>
<dbReference type="Proteomes" id="UP001497482">
    <property type="component" value="Chromosome 10"/>
</dbReference>
<feature type="region of interest" description="Disordered" evidence="1">
    <location>
        <begin position="1"/>
        <end position="91"/>
    </location>
</feature>
<dbReference type="AlphaFoldDB" id="A0AAV2IZC6"/>
<name>A0AAV2IZC6_KNICA</name>
<feature type="compositionally biased region" description="Basic and acidic residues" evidence="1">
    <location>
        <begin position="15"/>
        <end position="31"/>
    </location>
</feature>
<dbReference type="EMBL" id="OZ035832">
    <property type="protein sequence ID" value="CAL1570629.1"/>
    <property type="molecule type" value="Genomic_DNA"/>
</dbReference>
<evidence type="ECO:0000313" key="2">
    <source>
        <dbReference type="EMBL" id="CAL1570629.1"/>
    </source>
</evidence>
<reference evidence="2 3" key="1">
    <citation type="submission" date="2024-04" db="EMBL/GenBank/DDBJ databases">
        <authorList>
            <person name="Waldvogel A.-M."/>
            <person name="Schoenle A."/>
        </authorList>
    </citation>
    <scope>NUCLEOTIDE SEQUENCE [LARGE SCALE GENOMIC DNA]</scope>
</reference>
<sequence length="91" mass="9446">MNKYQPIRAGSGGGGRERLKGELKGGFEEVFRGSGGVGEGGVQEGGSMGGAAHTPPRLPQYERLSLPVQCPQASPVPATHARDTQADSSRK</sequence>
<accession>A0AAV2IZC6</accession>
<proteinExistence type="predicted"/>
<evidence type="ECO:0000313" key="3">
    <source>
        <dbReference type="Proteomes" id="UP001497482"/>
    </source>
</evidence>
<gene>
    <name evidence="2" type="ORF">KC01_LOCUS2888</name>
</gene>
<feature type="compositionally biased region" description="Basic and acidic residues" evidence="1">
    <location>
        <begin position="80"/>
        <end position="91"/>
    </location>
</feature>
<feature type="compositionally biased region" description="Gly residues" evidence="1">
    <location>
        <begin position="33"/>
        <end position="49"/>
    </location>
</feature>